<dbReference type="InterPro" id="IPR005627">
    <property type="entry name" value="CutC-like"/>
</dbReference>
<protein>
    <recommendedName>
        <fullName evidence="2">Copper homeostasis protein cutC homolog</fullName>
    </recommendedName>
</protein>
<dbReference type="SUPFAM" id="SSF110395">
    <property type="entry name" value="CutC-like"/>
    <property type="match status" value="1"/>
</dbReference>
<keyword evidence="4" id="KW-1185">Reference proteome</keyword>
<dbReference type="Proteomes" id="UP001589838">
    <property type="component" value="Unassembled WGS sequence"/>
</dbReference>
<proteinExistence type="inferred from homology"/>
<dbReference type="RefSeq" id="WP_335961539.1">
    <property type="nucleotide sequence ID" value="NZ_JAXBLX010000018.1"/>
</dbReference>
<dbReference type="PANTHER" id="PTHR12598">
    <property type="entry name" value="COPPER HOMEOSTASIS PROTEIN CUTC"/>
    <property type="match status" value="1"/>
</dbReference>
<reference evidence="3 4" key="1">
    <citation type="submission" date="2024-09" db="EMBL/GenBank/DDBJ databases">
        <authorList>
            <person name="Sun Q."/>
            <person name="Mori K."/>
        </authorList>
    </citation>
    <scope>NUCLEOTIDE SEQUENCE [LARGE SCALE GENOMIC DNA]</scope>
    <source>
        <strain evidence="3 4">NCAIM B.02610</strain>
    </source>
</reference>
<evidence type="ECO:0000256" key="2">
    <source>
        <dbReference type="ARBA" id="ARBA00019014"/>
    </source>
</evidence>
<dbReference type="PANTHER" id="PTHR12598:SF0">
    <property type="entry name" value="COPPER HOMEOSTASIS PROTEIN CUTC HOMOLOG"/>
    <property type="match status" value="1"/>
</dbReference>
<dbReference type="Pfam" id="PF03932">
    <property type="entry name" value="CutC"/>
    <property type="match status" value="1"/>
</dbReference>
<comment type="similarity">
    <text evidence="1">Belongs to the CutC family.</text>
</comment>
<organism evidence="3 4">
    <name type="scientific">Halalkalibacter kiskunsagensis</name>
    <dbReference type="NCBI Taxonomy" id="1548599"/>
    <lineage>
        <taxon>Bacteria</taxon>
        <taxon>Bacillati</taxon>
        <taxon>Bacillota</taxon>
        <taxon>Bacilli</taxon>
        <taxon>Bacillales</taxon>
        <taxon>Bacillaceae</taxon>
        <taxon>Halalkalibacter</taxon>
    </lineage>
</organism>
<sequence>MLEVIVQNKDDAIIAEQAGADRLELVSAIEYGGLTPDISTITQVCSAVSIPVFVMVRPHAKSFFYNEKDSKEIFRTITASKEEGCLGIVFGALDQFKDLDEELVDEVNKRAYPLPITFHRAIDAAVNPLEIYKKLCKYSQIKRVLTSGGSQQAMNGLTVIKKLLDEEKEGNGPIVMPGSGINPSTFQLIHEKIRATEYHVGSGARIGNDFKRPIDPKSIEYIKTGMG</sequence>
<dbReference type="EMBL" id="JBHLUX010000023">
    <property type="protein sequence ID" value="MFC0470521.1"/>
    <property type="molecule type" value="Genomic_DNA"/>
</dbReference>
<evidence type="ECO:0000313" key="4">
    <source>
        <dbReference type="Proteomes" id="UP001589838"/>
    </source>
</evidence>
<comment type="caution">
    <text evidence="3">The sequence shown here is derived from an EMBL/GenBank/DDBJ whole genome shotgun (WGS) entry which is preliminary data.</text>
</comment>
<dbReference type="Gene3D" id="3.20.20.380">
    <property type="entry name" value="Copper homeostasis (CutC) domain"/>
    <property type="match status" value="1"/>
</dbReference>
<evidence type="ECO:0000256" key="1">
    <source>
        <dbReference type="ARBA" id="ARBA00007768"/>
    </source>
</evidence>
<dbReference type="InterPro" id="IPR036822">
    <property type="entry name" value="CutC-like_dom_sf"/>
</dbReference>
<name>A0ABV6KFB1_9BACI</name>
<evidence type="ECO:0000313" key="3">
    <source>
        <dbReference type="EMBL" id="MFC0470521.1"/>
    </source>
</evidence>
<gene>
    <name evidence="3" type="ORF">ACFFHM_08440</name>
</gene>
<accession>A0ABV6KFB1</accession>